<dbReference type="PANTHER" id="PTHR43021">
    <property type="entry name" value="NA(+)/H(+) ANTIPORTER-RELATED"/>
    <property type="match status" value="1"/>
</dbReference>
<dbReference type="GO" id="GO:1902600">
    <property type="term" value="P:proton transmembrane transport"/>
    <property type="evidence" value="ECO:0007669"/>
    <property type="project" value="InterPro"/>
</dbReference>
<feature type="transmembrane region" description="Helical" evidence="6">
    <location>
        <begin position="158"/>
        <end position="183"/>
    </location>
</feature>
<dbReference type="AlphaFoldDB" id="A0A1C6J2U6"/>
<keyword evidence="4 6" id="KW-0472">Membrane</keyword>
<evidence type="ECO:0000259" key="7">
    <source>
        <dbReference type="Pfam" id="PF00999"/>
    </source>
</evidence>
<evidence type="ECO:0000256" key="4">
    <source>
        <dbReference type="ARBA" id="ARBA00023136"/>
    </source>
</evidence>
<dbReference type="InterPro" id="IPR006153">
    <property type="entry name" value="Cation/H_exchanger_TM"/>
</dbReference>
<comment type="subcellular location">
    <subcellularLocation>
        <location evidence="1">Membrane</location>
        <topology evidence="1">Multi-pass membrane protein</topology>
    </subcellularLocation>
</comment>
<feature type="transmembrane region" description="Helical" evidence="6">
    <location>
        <begin position="97"/>
        <end position="120"/>
    </location>
</feature>
<reference evidence="8" key="1">
    <citation type="submission" date="2015-09" db="EMBL/GenBank/DDBJ databases">
        <authorList>
            <consortium name="Pathogen Informatics"/>
        </authorList>
    </citation>
    <scope>NUCLEOTIDE SEQUENCE</scope>
    <source>
        <strain evidence="8">2789STDY5834896</strain>
    </source>
</reference>
<feature type="transmembrane region" description="Helical" evidence="6">
    <location>
        <begin position="6"/>
        <end position="28"/>
    </location>
</feature>
<evidence type="ECO:0000256" key="1">
    <source>
        <dbReference type="ARBA" id="ARBA00004141"/>
    </source>
</evidence>
<feature type="transmembrane region" description="Helical" evidence="6">
    <location>
        <begin position="230"/>
        <end position="263"/>
    </location>
</feature>
<dbReference type="Pfam" id="PF00999">
    <property type="entry name" value="Na_H_Exchanger"/>
    <property type="match status" value="1"/>
</dbReference>
<gene>
    <name evidence="8" type="ORF">SAMEA3545359_01843</name>
</gene>
<evidence type="ECO:0000256" key="5">
    <source>
        <dbReference type="SAM" id="MobiDB-lite"/>
    </source>
</evidence>
<accession>A0A1C6J2U6</accession>
<dbReference type="EMBL" id="FMHG01000001">
    <property type="protein sequence ID" value="SCJ75915.1"/>
    <property type="molecule type" value="Genomic_DNA"/>
</dbReference>
<feature type="transmembrane region" description="Helical" evidence="6">
    <location>
        <begin position="64"/>
        <end position="85"/>
    </location>
</feature>
<keyword evidence="3 6" id="KW-1133">Transmembrane helix</keyword>
<evidence type="ECO:0000256" key="3">
    <source>
        <dbReference type="ARBA" id="ARBA00022989"/>
    </source>
</evidence>
<feature type="transmembrane region" description="Helical" evidence="6">
    <location>
        <begin position="40"/>
        <end position="58"/>
    </location>
</feature>
<evidence type="ECO:0000256" key="6">
    <source>
        <dbReference type="SAM" id="Phobius"/>
    </source>
</evidence>
<feature type="region of interest" description="Disordered" evidence="5">
    <location>
        <begin position="420"/>
        <end position="441"/>
    </location>
</feature>
<organism evidence="8">
    <name type="scientific">uncultured Anaerotruncus sp</name>
    <dbReference type="NCBI Taxonomy" id="905011"/>
    <lineage>
        <taxon>Bacteria</taxon>
        <taxon>Bacillati</taxon>
        <taxon>Bacillota</taxon>
        <taxon>Clostridia</taxon>
        <taxon>Eubacteriales</taxon>
        <taxon>Oscillospiraceae</taxon>
        <taxon>Anaerotruncus</taxon>
        <taxon>environmental samples</taxon>
    </lineage>
</organism>
<dbReference type="InterPro" id="IPR038770">
    <property type="entry name" value="Na+/solute_symporter_sf"/>
</dbReference>
<keyword evidence="2 6" id="KW-0812">Transmembrane</keyword>
<feature type="transmembrane region" description="Helical" evidence="6">
    <location>
        <begin position="283"/>
        <end position="312"/>
    </location>
</feature>
<feature type="domain" description="Cation/H+ exchanger transmembrane" evidence="7">
    <location>
        <begin position="21"/>
        <end position="377"/>
    </location>
</feature>
<dbReference type="PANTHER" id="PTHR43021:SF2">
    <property type="entry name" value="CATION_H+ EXCHANGER DOMAIN-CONTAINING PROTEIN"/>
    <property type="match status" value="1"/>
</dbReference>
<feature type="transmembrane region" description="Helical" evidence="6">
    <location>
        <begin position="195"/>
        <end position="218"/>
    </location>
</feature>
<protein>
    <submittedName>
        <fullName evidence="8">Potassium/proton antiporter</fullName>
    </submittedName>
</protein>
<dbReference type="GO" id="GO:0015297">
    <property type="term" value="F:antiporter activity"/>
    <property type="evidence" value="ECO:0007669"/>
    <property type="project" value="InterPro"/>
</dbReference>
<dbReference type="GO" id="GO:0016020">
    <property type="term" value="C:membrane"/>
    <property type="evidence" value="ECO:0007669"/>
    <property type="project" value="UniProtKB-SubCell"/>
</dbReference>
<proteinExistence type="predicted"/>
<evidence type="ECO:0000313" key="8">
    <source>
        <dbReference type="EMBL" id="SCJ75915.1"/>
    </source>
</evidence>
<feature type="transmembrane region" description="Helical" evidence="6">
    <location>
        <begin position="126"/>
        <end position="146"/>
    </location>
</feature>
<sequence>MAKWLSSLSGSAAVILCLAIMLIAGFLMTRLTKKCKLPNVTGYIFAGIILGPYLLGAIPQQTIANMSFVTDIALSFIAFGVGRYFKLEALKRSGKQVLIVTLFESLLAGVVITLAMIFIFRLPVSFSLLLGAIGCATAPASTIMTIRQYHAKGPFVDMILQVVALDDAVALIAFSICTAVVQVLDGGGHIDPSVFLLPVLTNIAAILAGGAMGWLLHHCITERRSQDHKLVLVCAMILGLSGLCAALDVSPLLSCMAMGTVYINVSGNKNLFKQVNSFTPPILLLFFVLSGLNLNVPMLLTAGITGVGYFFVRILGKYAGAWLGAAVSHASSNIRNYLGLALIPQAGVSIGLAVLGQRLLPGKYGTLLSTIILSSAVLYETVGPACAKASLFLSHTITRQQAEEQDAQAAAIQQEHRRPELPLAARPAVQPIPIGHQHHRP</sequence>
<evidence type="ECO:0000256" key="2">
    <source>
        <dbReference type="ARBA" id="ARBA00022692"/>
    </source>
</evidence>
<dbReference type="Gene3D" id="1.20.1530.20">
    <property type="match status" value="1"/>
</dbReference>
<name>A0A1C6J2U6_9FIRM</name>